<gene>
    <name evidence="4" type="ORF">COU28_01875</name>
</gene>
<feature type="domain" description="CBS" evidence="3">
    <location>
        <begin position="99"/>
        <end position="142"/>
    </location>
</feature>
<feature type="domain" description="CBS" evidence="3">
    <location>
        <begin position="13"/>
        <end position="72"/>
    </location>
</feature>
<name>A0A2H0TYS2_9BACT</name>
<evidence type="ECO:0000256" key="2">
    <source>
        <dbReference type="PROSITE-ProRule" id="PRU00703"/>
    </source>
</evidence>
<evidence type="ECO:0000259" key="3">
    <source>
        <dbReference type="PROSITE" id="PS51371"/>
    </source>
</evidence>
<evidence type="ECO:0000313" key="4">
    <source>
        <dbReference type="EMBL" id="PIR78381.1"/>
    </source>
</evidence>
<keyword evidence="1 2" id="KW-0129">CBS domain</keyword>
<dbReference type="AlphaFoldDB" id="A0A2H0TYS2"/>
<proteinExistence type="predicted"/>
<dbReference type="Proteomes" id="UP000230852">
    <property type="component" value="Unassembled WGS sequence"/>
</dbReference>
<dbReference type="PANTHER" id="PTHR43080">
    <property type="entry name" value="CBS DOMAIN-CONTAINING PROTEIN CBSX3, MITOCHONDRIAL"/>
    <property type="match status" value="1"/>
</dbReference>
<sequence length="142" mass="16313">MTEQEKYLVKNNMQNVVTSVNVKATFREALQKMVDGRTNGLVVVDNENYVKGILSSMDLIQYVVPDYLEDDKHLAAFEVAEEFSKRIKEVAEEPITKFMTDKVHTIKEGHTLMEAATMLSEFKIRQIPVVNDEEKLVGYINR</sequence>
<evidence type="ECO:0000256" key="1">
    <source>
        <dbReference type="ARBA" id="ARBA00023122"/>
    </source>
</evidence>
<dbReference type="SMART" id="SM00116">
    <property type="entry name" value="CBS"/>
    <property type="match status" value="2"/>
</dbReference>
<protein>
    <recommendedName>
        <fullName evidence="3">CBS domain-containing protein</fullName>
    </recommendedName>
</protein>
<dbReference type="Gene3D" id="3.10.580.10">
    <property type="entry name" value="CBS-domain"/>
    <property type="match status" value="1"/>
</dbReference>
<evidence type="ECO:0000313" key="5">
    <source>
        <dbReference type="Proteomes" id="UP000230852"/>
    </source>
</evidence>
<feature type="non-terminal residue" evidence="4">
    <location>
        <position position="142"/>
    </location>
</feature>
<reference evidence="5" key="1">
    <citation type="submission" date="2017-09" db="EMBL/GenBank/DDBJ databases">
        <title>Depth-based differentiation of microbial function through sediment-hosted aquifers and enrichment of novel symbionts in the deep terrestrial subsurface.</title>
        <authorList>
            <person name="Probst A.J."/>
            <person name="Ladd B."/>
            <person name="Jarett J.K."/>
            <person name="Geller-Mcgrath D.E."/>
            <person name="Sieber C.M.K."/>
            <person name="Emerson J.B."/>
            <person name="Anantharaman K."/>
            <person name="Thomas B.C."/>
            <person name="Malmstrom R."/>
            <person name="Stieglmeier M."/>
            <person name="Klingl A."/>
            <person name="Woyke T."/>
            <person name="Ryan C.M."/>
            <person name="Banfield J.F."/>
        </authorList>
    </citation>
    <scope>NUCLEOTIDE SEQUENCE [LARGE SCALE GENOMIC DNA]</scope>
</reference>
<dbReference type="InterPro" id="IPR000644">
    <property type="entry name" value="CBS_dom"/>
</dbReference>
<dbReference type="Pfam" id="PF00571">
    <property type="entry name" value="CBS"/>
    <property type="match status" value="2"/>
</dbReference>
<dbReference type="InterPro" id="IPR046342">
    <property type="entry name" value="CBS_dom_sf"/>
</dbReference>
<dbReference type="PROSITE" id="PS51371">
    <property type="entry name" value="CBS"/>
    <property type="match status" value="2"/>
</dbReference>
<dbReference type="InterPro" id="IPR051257">
    <property type="entry name" value="Diverse_CBS-Domain"/>
</dbReference>
<dbReference type="EMBL" id="PFBU01000037">
    <property type="protein sequence ID" value="PIR78381.1"/>
    <property type="molecule type" value="Genomic_DNA"/>
</dbReference>
<comment type="caution">
    <text evidence="4">The sequence shown here is derived from an EMBL/GenBank/DDBJ whole genome shotgun (WGS) entry which is preliminary data.</text>
</comment>
<organism evidence="4 5">
    <name type="scientific">Candidatus Magasanikbacteria bacterium CG10_big_fil_rev_8_21_14_0_10_36_16</name>
    <dbReference type="NCBI Taxonomy" id="1974645"/>
    <lineage>
        <taxon>Bacteria</taxon>
        <taxon>Candidatus Magasanikiibacteriota</taxon>
    </lineage>
</organism>
<dbReference type="CDD" id="cd02205">
    <property type="entry name" value="CBS_pair_SF"/>
    <property type="match status" value="1"/>
</dbReference>
<dbReference type="PANTHER" id="PTHR43080:SF2">
    <property type="entry name" value="CBS DOMAIN-CONTAINING PROTEIN"/>
    <property type="match status" value="1"/>
</dbReference>
<dbReference type="SUPFAM" id="SSF54631">
    <property type="entry name" value="CBS-domain pair"/>
    <property type="match status" value="1"/>
</dbReference>
<accession>A0A2H0TYS2</accession>